<organism evidence="1 2">
    <name type="scientific">Pseudomonas syringae pv. pisi str. 1704B</name>
    <dbReference type="NCBI Taxonomy" id="629263"/>
    <lineage>
        <taxon>Bacteria</taxon>
        <taxon>Pseudomonadati</taxon>
        <taxon>Pseudomonadota</taxon>
        <taxon>Gammaproteobacteria</taxon>
        <taxon>Pseudomonadales</taxon>
        <taxon>Pseudomonadaceae</taxon>
        <taxon>Pseudomonas</taxon>
        <taxon>Pseudomonas syringae</taxon>
    </lineage>
</organism>
<proteinExistence type="predicted"/>
<accession>F3GP76</accession>
<comment type="caution">
    <text evidence="1">The sequence shown here is derived from an EMBL/GenBank/DDBJ whole genome shotgun (WGS) entry which is preliminary data.</text>
</comment>
<evidence type="ECO:0000313" key="1">
    <source>
        <dbReference type="EMBL" id="EGH48879.1"/>
    </source>
</evidence>
<reference evidence="1 2" key="1">
    <citation type="journal article" date="2011" name="PLoS Pathog.">
        <title>Dynamic evolution of pathogenicity revealed by sequencing and comparative genomics of 19 Pseudomonas syringae isolates.</title>
        <authorList>
            <person name="Baltrus D.A."/>
            <person name="Nishimura M.T."/>
            <person name="Romanchuk A."/>
            <person name="Chang J.H."/>
            <person name="Mukhtar M.S."/>
            <person name="Cherkis K."/>
            <person name="Roach J."/>
            <person name="Grant S.R."/>
            <person name="Jones C.D."/>
            <person name="Dangl J.L."/>
        </authorList>
    </citation>
    <scope>NUCLEOTIDE SEQUENCE [LARGE SCALE GENOMIC DNA]</scope>
    <source>
        <strain evidence="1 2">1704B</strain>
    </source>
</reference>
<sequence>GWPEQAVISAGNECHVDAVPDGMSWRVAVTAQPNQIPSHFSLQLAWAGGRTQKITLPFPGKGAVFLDSAGTRL</sequence>
<keyword evidence="2" id="KW-1185">Reference proteome</keyword>
<feature type="non-terminal residue" evidence="1">
    <location>
        <position position="1"/>
    </location>
</feature>
<name>F3GP76_PSESJ</name>
<dbReference type="AlphaFoldDB" id="F3GP76"/>
<dbReference type="EMBL" id="AEAI01003584">
    <property type="protein sequence ID" value="EGH48879.1"/>
    <property type="molecule type" value="Genomic_DNA"/>
</dbReference>
<gene>
    <name evidence="1" type="ORF">PSYPI_43716</name>
</gene>
<feature type="non-terminal residue" evidence="1">
    <location>
        <position position="73"/>
    </location>
</feature>
<dbReference type="Proteomes" id="UP000004986">
    <property type="component" value="Unassembled WGS sequence"/>
</dbReference>
<protein>
    <submittedName>
        <fullName evidence="1">Uncharacterized protein</fullName>
    </submittedName>
</protein>
<evidence type="ECO:0000313" key="2">
    <source>
        <dbReference type="Proteomes" id="UP000004986"/>
    </source>
</evidence>